<protein>
    <submittedName>
        <fullName evidence="4">Glycoside hydrolase family 43</fullName>
    </submittedName>
</protein>
<proteinExistence type="predicted"/>
<keyword evidence="3" id="KW-0472">Membrane</keyword>
<dbReference type="EMBL" id="BMKS01000003">
    <property type="protein sequence ID" value="GGG26894.1"/>
    <property type="molecule type" value="Genomic_DNA"/>
</dbReference>
<dbReference type="Gene3D" id="2.40.50.100">
    <property type="match status" value="1"/>
</dbReference>
<dbReference type="PANTHER" id="PTHR30438">
    <property type="entry name" value="36 KDA ANTIGEN-RELATED"/>
    <property type="match status" value="1"/>
</dbReference>
<feature type="coiled-coil region" evidence="1">
    <location>
        <begin position="116"/>
        <end position="171"/>
    </location>
</feature>
<accession>A0A8J2Z9T1</accession>
<dbReference type="Gene3D" id="2.40.30.170">
    <property type="match status" value="1"/>
</dbReference>
<sequence>MASPPDPAAKSAPHHRPGDDAAGRPAGRDPGRVRRFLVAALVAAAALGAYLAWRSLQPEGLPPGFASGNGRIEAVEIDIATKAPGRVREILVNEGEFVHADQVLARMDTAVLEAQLREAEAQLRRALIGIEIARSQVAQREAERSAAQALVAQREAELEAAQRRLARTEELAARGAAPLQTLDDDRAGFQRARAALSAARAQEAAAEAAIGLARSQVIGAESEAEAVRATIQRIRADIDDSALRSPRDGRVQFRIAQPGEVLPAGGRVLNLVDLTDVYMTFFLPTPQAGRLALGAEVRLVLDAAPQYVIPAHVSFVADVAQFTPRTVETAGERVKLMFRIRARIPPELLRAHIAQVKTGLPGVAYVRLDPRLEWPDDLRVRLPR</sequence>
<feature type="region of interest" description="Disordered" evidence="2">
    <location>
        <begin position="1"/>
        <end position="28"/>
    </location>
</feature>
<dbReference type="PANTHER" id="PTHR30438:SF2">
    <property type="entry name" value="MEMBRANE PROTEIN"/>
    <property type="match status" value="1"/>
</dbReference>
<keyword evidence="1" id="KW-0175">Coiled coil</keyword>
<dbReference type="InterPro" id="IPR030190">
    <property type="entry name" value="MacA_alpha-hairpin_sf"/>
</dbReference>
<evidence type="ECO:0000256" key="1">
    <source>
        <dbReference type="SAM" id="Coils"/>
    </source>
</evidence>
<dbReference type="Gene3D" id="6.10.140.1990">
    <property type="match status" value="1"/>
</dbReference>
<keyword evidence="5" id="KW-1185">Reference proteome</keyword>
<dbReference type="AlphaFoldDB" id="A0A8J2Z9T1"/>
<dbReference type="SUPFAM" id="SSF111369">
    <property type="entry name" value="HlyD-like secretion proteins"/>
    <property type="match status" value="2"/>
</dbReference>
<dbReference type="GO" id="GO:0019898">
    <property type="term" value="C:extrinsic component of membrane"/>
    <property type="evidence" value="ECO:0007669"/>
    <property type="project" value="InterPro"/>
</dbReference>
<dbReference type="GO" id="GO:0016787">
    <property type="term" value="F:hydrolase activity"/>
    <property type="evidence" value="ECO:0007669"/>
    <property type="project" value="UniProtKB-KW"/>
</dbReference>
<name>A0A8J2Z9T1_9PROT</name>
<evidence type="ECO:0000256" key="3">
    <source>
        <dbReference type="SAM" id="Phobius"/>
    </source>
</evidence>
<dbReference type="PRINTS" id="PR01490">
    <property type="entry name" value="RTXTOXIND"/>
</dbReference>
<reference evidence="4 5" key="1">
    <citation type="journal article" date="2014" name="Int. J. Syst. Evol. Microbiol.">
        <title>Complete genome sequence of Corynebacterium casei LMG S-19264T (=DSM 44701T), isolated from a smear-ripened cheese.</title>
        <authorList>
            <consortium name="US DOE Joint Genome Institute (JGI-PGF)"/>
            <person name="Walter F."/>
            <person name="Albersmeier A."/>
            <person name="Kalinowski J."/>
            <person name="Ruckert C."/>
        </authorList>
    </citation>
    <scope>NUCLEOTIDE SEQUENCE [LARGE SCALE GENOMIC DNA]</scope>
    <source>
        <strain evidence="4 5">CGMCC 1.16330</strain>
    </source>
</reference>
<feature type="compositionally biased region" description="Basic and acidic residues" evidence="2">
    <location>
        <begin position="16"/>
        <end position="28"/>
    </location>
</feature>
<feature type="transmembrane region" description="Helical" evidence="3">
    <location>
        <begin position="36"/>
        <end position="53"/>
    </location>
</feature>
<gene>
    <name evidence="4" type="ORF">GCM10010964_13500</name>
</gene>
<keyword evidence="3" id="KW-1133">Transmembrane helix</keyword>
<comment type="caution">
    <text evidence="4">The sequence shown here is derived from an EMBL/GenBank/DDBJ whole genome shotgun (WGS) entry which is preliminary data.</text>
</comment>
<dbReference type="GO" id="GO:1990961">
    <property type="term" value="P:xenobiotic detoxification by transmembrane export across the plasma membrane"/>
    <property type="evidence" value="ECO:0007669"/>
    <property type="project" value="InterPro"/>
</dbReference>
<dbReference type="FunFam" id="2.40.50.100:FF:000077">
    <property type="entry name" value="Glycoside hydrolase family 43"/>
    <property type="match status" value="1"/>
</dbReference>
<dbReference type="RefSeq" id="WP_188899243.1">
    <property type="nucleotide sequence ID" value="NZ_BMKS01000003.1"/>
</dbReference>
<evidence type="ECO:0000313" key="4">
    <source>
        <dbReference type="EMBL" id="GGG26894.1"/>
    </source>
</evidence>
<dbReference type="Proteomes" id="UP000597507">
    <property type="component" value="Unassembled WGS sequence"/>
</dbReference>
<evidence type="ECO:0000256" key="2">
    <source>
        <dbReference type="SAM" id="MobiDB-lite"/>
    </source>
</evidence>
<dbReference type="GO" id="GO:1990195">
    <property type="term" value="C:macrolide transmembrane transporter complex"/>
    <property type="evidence" value="ECO:0007669"/>
    <property type="project" value="InterPro"/>
</dbReference>
<keyword evidence="4" id="KW-0378">Hydrolase</keyword>
<dbReference type="GO" id="GO:0005886">
    <property type="term" value="C:plasma membrane"/>
    <property type="evidence" value="ECO:0007669"/>
    <property type="project" value="TreeGrafter"/>
</dbReference>
<evidence type="ECO:0000313" key="5">
    <source>
        <dbReference type="Proteomes" id="UP000597507"/>
    </source>
</evidence>
<keyword evidence="3" id="KW-0812">Transmembrane</keyword>
<organism evidence="4 5">
    <name type="scientific">Caldovatus sediminis</name>
    <dbReference type="NCBI Taxonomy" id="2041189"/>
    <lineage>
        <taxon>Bacteria</taxon>
        <taxon>Pseudomonadati</taxon>
        <taxon>Pseudomonadota</taxon>
        <taxon>Alphaproteobacteria</taxon>
        <taxon>Acetobacterales</taxon>
        <taxon>Roseomonadaceae</taxon>
        <taxon>Caldovatus</taxon>
    </lineage>
</organism>